<dbReference type="PANTHER" id="PTHR37450:SF1">
    <property type="entry name" value="CIPC PROTEIN"/>
    <property type="match status" value="1"/>
</dbReference>
<dbReference type="GeneID" id="63724801"/>
<dbReference type="OrthoDB" id="9895617at2759"/>
<organism evidence="2 3">
    <name type="scientific">Aspergillus versicolor CBS 583.65</name>
    <dbReference type="NCBI Taxonomy" id="1036611"/>
    <lineage>
        <taxon>Eukaryota</taxon>
        <taxon>Fungi</taxon>
        <taxon>Dikarya</taxon>
        <taxon>Ascomycota</taxon>
        <taxon>Pezizomycotina</taxon>
        <taxon>Eurotiomycetes</taxon>
        <taxon>Eurotiomycetidae</taxon>
        <taxon>Eurotiales</taxon>
        <taxon>Aspergillaceae</taxon>
        <taxon>Aspergillus</taxon>
        <taxon>Aspergillus subgen. Nidulantes</taxon>
    </lineage>
</organism>
<dbReference type="Proteomes" id="UP000184073">
    <property type="component" value="Unassembled WGS sequence"/>
</dbReference>
<dbReference type="AlphaFoldDB" id="A0A1L9PX79"/>
<evidence type="ECO:0000313" key="3">
    <source>
        <dbReference type="Proteomes" id="UP000184073"/>
    </source>
</evidence>
<protein>
    <recommendedName>
        <fullName evidence="4">CipC-like antibiotic response protein</fullName>
    </recommendedName>
</protein>
<evidence type="ECO:0008006" key="4">
    <source>
        <dbReference type="Google" id="ProtNLM"/>
    </source>
</evidence>
<sequence>MGFFDDDSHQARSHQEYHNLDHTNEEHKSKFSHELVAGAASWEAMRAYEHHCEKNGKPQSHAHAKELLAGFAGAFVDKEFESKGLDFIDKEKAKHHAKQQVEEASRREYY</sequence>
<feature type="region of interest" description="Disordered" evidence="1">
    <location>
        <begin position="91"/>
        <end position="110"/>
    </location>
</feature>
<proteinExistence type="predicted"/>
<evidence type="ECO:0000256" key="1">
    <source>
        <dbReference type="SAM" id="MobiDB-lite"/>
    </source>
</evidence>
<dbReference type="EMBL" id="KV878134">
    <property type="protein sequence ID" value="OJJ06026.1"/>
    <property type="molecule type" value="Genomic_DNA"/>
</dbReference>
<dbReference type="InterPro" id="IPR022234">
    <property type="entry name" value="DUF3759"/>
</dbReference>
<name>A0A1L9PX79_ASPVE</name>
<dbReference type="RefSeq" id="XP_040671788.1">
    <property type="nucleotide sequence ID" value="XM_040809290.1"/>
</dbReference>
<gene>
    <name evidence="2" type="ORF">ASPVEDRAFT_199602</name>
</gene>
<dbReference type="STRING" id="1036611.A0A1L9PX79"/>
<reference evidence="3" key="1">
    <citation type="journal article" date="2017" name="Genome Biol.">
        <title>Comparative genomics reveals high biological diversity and specific adaptations in the industrially and medically important fungal genus Aspergillus.</title>
        <authorList>
            <person name="de Vries R.P."/>
            <person name="Riley R."/>
            <person name="Wiebenga A."/>
            <person name="Aguilar-Osorio G."/>
            <person name="Amillis S."/>
            <person name="Uchima C.A."/>
            <person name="Anderluh G."/>
            <person name="Asadollahi M."/>
            <person name="Askin M."/>
            <person name="Barry K."/>
            <person name="Battaglia E."/>
            <person name="Bayram O."/>
            <person name="Benocci T."/>
            <person name="Braus-Stromeyer S.A."/>
            <person name="Caldana C."/>
            <person name="Canovas D."/>
            <person name="Cerqueira G.C."/>
            <person name="Chen F."/>
            <person name="Chen W."/>
            <person name="Choi C."/>
            <person name="Clum A."/>
            <person name="Dos Santos R.A."/>
            <person name="Damasio A.R."/>
            <person name="Diallinas G."/>
            <person name="Emri T."/>
            <person name="Fekete E."/>
            <person name="Flipphi M."/>
            <person name="Freyberg S."/>
            <person name="Gallo A."/>
            <person name="Gournas C."/>
            <person name="Habgood R."/>
            <person name="Hainaut M."/>
            <person name="Harispe M.L."/>
            <person name="Henrissat B."/>
            <person name="Hilden K.S."/>
            <person name="Hope R."/>
            <person name="Hossain A."/>
            <person name="Karabika E."/>
            <person name="Karaffa L."/>
            <person name="Karanyi Z."/>
            <person name="Krasevec N."/>
            <person name="Kuo A."/>
            <person name="Kusch H."/>
            <person name="LaButti K."/>
            <person name="Lagendijk E.L."/>
            <person name="Lapidus A."/>
            <person name="Levasseur A."/>
            <person name="Lindquist E."/>
            <person name="Lipzen A."/>
            <person name="Logrieco A.F."/>
            <person name="MacCabe A."/>
            <person name="Maekelae M.R."/>
            <person name="Malavazi I."/>
            <person name="Melin P."/>
            <person name="Meyer V."/>
            <person name="Mielnichuk N."/>
            <person name="Miskei M."/>
            <person name="Molnar A.P."/>
            <person name="Mule G."/>
            <person name="Ngan C.Y."/>
            <person name="Orejas M."/>
            <person name="Orosz E."/>
            <person name="Ouedraogo J.P."/>
            <person name="Overkamp K.M."/>
            <person name="Park H.-S."/>
            <person name="Perrone G."/>
            <person name="Piumi F."/>
            <person name="Punt P.J."/>
            <person name="Ram A.F."/>
            <person name="Ramon A."/>
            <person name="Rauscher S."/>
            <person name="Record E."/>
            <person name="Riano-Pachon D.M."/>
            <person name="Robert V."/>
            <person name="Roehrig J."/>
            <person name="Ruller R."/>
            <person name="Salamov A."/>
            <person name="Salih N.S."/>
            <person name="Samson R.A."/>
            <person name="Sandor E."/>
            <person name="Sanguinetti M."/>
            <person name="Schuetze T."/>
            <person name="Sepcic K."/>
            <person name="Shelest E."/>
            <person name="Sherlock G."/>
            <person name="Sophianopoulou V."/>
            <person name="Squina F.M."/>
            <person name="Sun H."/>
            <person name="Susca A."/>
            <person name="Todd R.B."/>
            <person name="Tsang A."/>
            <person name="Unkles S.E."/>
            <person name="van de Wiele N."/>
            <person name="van Rossen-Uffink D."/>
            <person name="Oliveira J.V."/>
            <person name="Vesth T.C."/>
            <person name="Visser J."/>
            <person name="Yu J.-H."/>
            <person name="Zhou M."/>
            <person name="Andersen M.R."/>
            <person name="Archer D.B."/>
            <person name="Baker S.E."/>
            <person name="Benoit I."/>
            <person name="Brakhage A.A."/>
            <person name="Braus G.H."/>
            <person name="Fischer R."/>
            <person name="Frisvad J.C."/>
            <person name="Goldman G.H."/>
            <person name="Houbraken J."/>
            <person name="Oakley B."/>
            <person name="Pocsi I."/>
            <person name="Scazzocchio C."/>
            <person name="Seiboth B."/>
            <person name="vanKuyk P.A."/>
            <person name="Wortman J."/>
            <person name="Dyer P.S."/>
            <person name="Grigoriev I.V."/>
        </authorList>
    </citation>
    <scope>NUCLEOTIDE SEQUENCE [LARGE SCALE GENOMIC DNA]</scope>
    <source>
        <strain evidence="3">CBS 583.65</strain>
    </source>
</reference>
<evidence type="ECO:0000313" key="2">
    <source>
        <dbReference type="EMBL" id="OJJ06026.1"/>
    </source>
</evidence>
<feature type="compositionally biased region" description="Basic and acidic residues" evidence="1">
    <location>
        <begin position="99"/>
        <end position="110"/>
    </location>
</feature>
<accession>A0A1L9PX79</accession>
<dbReference type="PANTHER" id="PTHR37450">
    <property type="entry name" value="CIPC PROTEIN"/>
    <property type="match status" value="1"/>
</dbReference>
<dbReference type="Pfam" id="PF12585">
    <property type="entry name" value="DUF3759"/>
    <property type="match status" value="1"/>
</dbReference>
<keyword evidence="3" id="KW-1185">Reference proteome</keyword>
<feature type="region of interest" description="Disordered" evidence="1">
    <location>
        <begin position="1"/>
        <end position="30"/>
    </location>
</feature>
<dbReference type="VEuPathDB" id="FungiDB:ASPVEDRAFT_199602"/>